<sequence length="254" mass="28047">MNTQQLNALEEWRDRDTTQLSASSWHTRWLETLEHVRGVRCAPDASPSSAYLPLLAFYMDHGILVLNAQARRELETLNAAATSPQSRAVYSKAAKVATRTLDIVLTDPVLTDLGLGFHNNQFIMICHAVAEVVDAIRKNTILPPHEAAEATLQVKAIPEHLEKTAQQLPTTSVARLYTSLAQCLVLQLNKDASPPGERDQSAIIGLQDSSLAAWWLWEGLPDSARSNSMVPTSLEVEQLMLDMGWNIISSPEKS</sequence>
<organism evidence="1 2">
    <name type="scientific">Chaetomium tenue</name>
    <dbReference type="NCBI Taxonomy" id="1854479"/>
    <lineage>
        <taxon>Eukaryota</taxon>
        <taxon>Fungi</taxon>
        <taxon>Dikarya</taxon>
        <taxon>Ascomycota</taxon>
        <taxon>Pezizomycotina</taxon>
        <taxon>Sordariomycetes</taxon>
        <taxon>Sordariomycetidae</taxon>
        <taxon>Sordariales</taxon>
        <taxon>Chaetomiaceae</taxon>
        <taxon>Chaetomium</taxon>
    </lineage>
</organism>
<dbReference type="Proteomes" id="UP000724584">
    <property type="component" value="Unassembled WGS sequence"/>
</dbReference>
<gene>
    <name evidence="1" type="ORF">F5144DRAFT_377177</name>
</gene>
<evidence type="ECO:0000313" key="2">
    <source>
        <dbReference type="Proteomes" id="UP000724584"/>
    </source>
</evidence>
<proteinExistence type="predicted"/>
<keyword evidence="2" id="KW-1185">Reference proteome</keyword>
<protein>
    <submittedName>
        <fullName evidence="1">Uncharacterized protein</fullName>
    </submittedName>
</protein>
<reference evidence="1 2" key="1">
    <citation type="journal article" date="2021" name="Nat. Commun.">
        <title>Genetic determinants of endophytism in the Arabidopsis root mycobiome.</title>
        <authorList>
            <person name="Mesny F."/>
            <person name="Miyauchi S."/>
            <person name="Thiergart T."/>
            <person name="Pickel B."/>
            <person name="Atanasova L."/>
            <person name="Karlsson M."/>
            <person name="Huettel B."/>
            <person name="Barry K.W."/>
            <person name="Haridas S."/>
            <person name="Chen C."/>
            <person name="Bauer D."/>
            <person name="Andreopoulos W."/>
            <person name="Pangilinan J."/>
            <person name="LaButti K."/>
            <person name="Riley R."/>
            <person name="Lipzen A."/>
            <person name="Clum A."/>
            <person name="Drula E."/>
            <person name="Henrissat B."/>
            <person name="Kohler A."/>
            <person name="Grigoriev I.V."/>
            <person name="Martin F.M."/>
            <person name="Hacquard S."/>
        </authorList>
    </citation>
    <scope>NUCLEOTIDE SEQUENCE [LARGE SCALE GENOMIC DNA]</scope>
    <source>
        <strain evidence="1 2">MPI-SDFR-AT-0079</strain>
    </source>
</reference>
<name>A0ACB7P012_9PEZI</name>
<dbReference type="EMBL" id="JAGIZQ010000006">
    <property type="protein sequence ID" value="KAH6623973.1"/>
    <property type="molecule type" value="Genomic_DNA"/>
</dbReference>
<comment type="caution">
    <text evidence="1">The sequence shown here is derived from an EMBL/GenBank/DDBJ whole genome shotgun (WGS) entry which is preliminary data.</text>
</comment>
<evidence type="ECO:0000313" key="1">
    <source>
        <dbReference type="EMBL" id="KAH6623973.1"/>
    </source>
</evidence>
<accession>A0ACB7P012</accession>